<dbReference type="InterPro" id="IPR003265">
    <property type="entry name" value="HhH-GPD_domain"/>
</dbReference>
<gene>
    <name evidence="6" type="ORF">BQ4739_LOCUS153</name>
</gene>
<keyword evidence="2" id="KW-0227">DNA damage</keyword>
<evidence type="ECO:0000256" key="2">
    <source>
        <dbReference type="ARBA" id="ARBA00022763"/>
    </source>
</evidence>
<proteinExistence type="inferred from homology"/>
<reference evidence="6 7" key="1">
    <citation type="submission" date="2016-10" db="EMBL/GenBank/DDBJ databases">
        <authorList>
            <person name="Cai Z."/>
        </authorList>
    </citation>
    <scope>NUCLEOTIDE SEQUENCE [LARGE SCALE GENOMIC DNA]</scope>
</reference>
<dbReference type="STRING" id="3088.A0A383V373"/>
<dbReference type="GO" id="GO:0008725">
    <property type="term" value="F:DNA-3-methyladenine glycosylase activity"/>
    <property type="evidence" value="ECO:0007669"/>
    <property type="project" value="TreeGrafter"/>
</dbReference>
<dbReference type="Gene3D" id="1.10.1670.40">
    <property type="match status" value="1"/>
</dbReference>
<dbReference type="GO" id="GO:0043916">
    <property type="term" value="F:DNA-7-methylguanine glycosylase activity"/>
    <property type="evidence" value="ECO:0007669"/>
    <property type="project" value="TreeGrafter"/>
</dbReference>
<feature type="region of interest" description="Disordered" evidence="4">
    <location>
        <begin position="312"/>
        <end position="349"/>
    </location>
</feature>
<comment type="similarity">
    <text evidence="1">Belongs to the alkylbase DNA glycosidase AlkA family.</text>
</comment>
<dbReference type="GO" id="GO:0032993">
    <property type="term" value="C:protein-DNA complex"/>
    <property type="evidence" value="ECO:0007669"/>
    <property type="project" value="TreeGrafter"/>
</dbReference>
<dbReference type="PANTHER" id="PTHR43003">
    <property type="entry name" value="DNA-3-METHYLADENINE GLYCOSYLASE"/>
    <property type="match status" value="1"/>
</dbReference>
<dbReference type="Pfam" id="PF00730">
    <property type="entry name" value="HhH-GPD"/>
    <property type="match status" value="1"/>
</dbReference>
<dbReference type="PANTHER" id="PTHR43003:SF5">
    <property type="entry name" value="DNA-3-METHYLADENINE GLYCOSYLASE"/>
    <property type="match status" value="1"/>
</dbReference>
<accession>A0A383V373</accession>
<feature type="domain" description="HhH-GPD" evidence="5">
    <location>
        <begin position="58"/>
        <end position="215"/>
    </location>
</feature>
<evidence type="ECO:0000259" key="5">
    <source>
        <dbReference type="SMART" id="SM00478"/>
    </source>
</evidence>
<evidence type="ECO:0000256" key="1">
    <source>
        <dbReference type="ARBA" id="ARBA00010817"/>
    </source>
</evidence>
<feature type="region of interest" description="Disordered" evidence="4">
    <location>
        <begin position="365"/>
        <end position="385"/>
    </location>
</feature>
<keyword evidence="7" id="KW-1185">Reference proteome</keyword>
<dbReference type="AlphaFoldDB" id="A0A383V373"/>
<evidence type="ECO:0000256" key="4">
    <source>
        <dbReference type="SAM" id="MobiDB-lite"/>
    </source>
</evidence>
<dbReference type="GO" id="GO:0032131">
    <property type="term" value="F:alkylated DNA binding"/>
    <property type="evidence" value="ECO:0007669"/>
    <property type="project" value="TreeGrafter"/>
</dbReference>
<dbReference type="InterPro" id="IPR051912">
    <property type="entry name" value="Alkylbase_DNA_Glycosylase/TA"/>
</dbReference>
<organism evidence="6 7">
    <name type="scientific">Tetradesmus obliquus</name>
    <name type="common">Green alga</name>
    <name type="synonym">Acutodesmus obliquus</name>
    <dbReference type="NCBI Taxonomy" id="3088"/>
    <lineage>
        <taxon>Eukaryota</taxon>
        <taxon>Viridiplantae</taxon>
        <taxon>Chlorophyta</taxon>
        <taxon>core chlorophytes</taxon>
        <taxon>Chlorophyceae</taxon>
        <taxon>CS clade</taxon>
        <taxon>Sphaeropleales</taxon>
        <taxon>Scenedesmaceae</taxon>
        <taxon>Tetradesmus</taxon>
    </lineage>
</organism>
<dbReference type="GO" id="GO:0006307">
    <property type="term" value="P:DNA alkylation repair"/>
    <property type="evidence" value="ECO:0007669"/>
    <property type="project" value="TreeGrafter"/>
</dbReference>
<dbReference type="GO" id="GO:0005634">
    <property type="term" value="C:nucleus"/>
    <property type="evidence" value="ECO:0007669"/>
    <property type="project" value="TreeGrafter"/>
</dbReference>
<dbReference type="SMART" id="SM00478">
    <property type="entry name" value="ENDO3c"/>
    <property type="match status" value="1"/>
</dbReference>
<evidence type="ECO:0000313" key="7">
    <source>
        <dbReference type="Proteomes" id="UP000256970"/>
    </source>
</evidence>
<dbReference type="SUPFAM" id="SSF48150">
    <property type="entry name" value="DNA-glycosylase"/>
    <property type="match status" value="1"/>
</dbReference>
<protein>
    <recommendedName>
        <fullName evidence="5">HhH-GPD domain-containing protein</fullName>
    </recommendedName>
</protein>
<evidence type="ECO:0000313" key="6">
    <source>
        <dbReference type="EMBL" id="SZX59541.1"/>
    </source>
</evidence>
<dbReference type="Gene3D" id="1.10.340.30">
    <property type="entry name" value="Hypothetical protein, domain 2"/>
    <property type="match status" value="1"/>
</dbReference>
<dbReference type="GO" id="GO:0006285">
    <property type="term" value="P:base-excision repair, AP site formation"/>
    <property type="evidence" value="ECO:0007669"/>
    <property type="project" value="TreeGrafter"/>
</dbReference>
<keyword evidence="3" id="KW-0234">DNA repair</keyword>
<name>A0A383V373_TETOB</name>
<dbReference type="FunFam" id="1.10.340.30:FF:000004">
    <property type="entry name" value="DNA-3-methyladenine glycosylase II"/>
    <property type="match status" value="1"/>
</dbReference>
<dbReference type="Proteomes" id="UP000256970">
    <property type="component" value="Unassembled WGS sequence"/>
</dbReference>
<dbReference type="EMBL" id="FNXT01000003">
    <property type="protein sequence ID" value="SZX59541.1"/>
    <property type="molecule type" value="Genomic_DNA"/>
</dbReference>
<evidence type="ECO:0000256" key="3">
    <source>
        <dbReference type="ARBA" id="ARBA00023204"/>
    </source>
</evidence>
<dbReference type="InterPro" id="IPR011257">
    <property type="entry name" value="DNA_glycosylase"/>
</dbReference>
<sequence>MALTNVSAFSTVEIIRTATEQLAAADPRLAPLIAQHGPPERLLSKSSSCFVSLAKSILYQQLAGSAAAAIYSRFLAVCGVPDETALTPAAVLAAPQPALRGCGLSERKASYLQELAAHFADGRLSDELLTGASDEELLSALTAVRGVGPWTVDMFAMFHLGRPDVLPVGDLAVRKGLAHLNGLPHQPSAAEMQQLTQHWRPFRSLGCYYMWRLPLPAAKRPAGSASAAAAKKAGRAAPKKARKAGALASPLGAAVAAVADVGVNVFAPAVAAGTIAGAVGVVASKASQQLQQQQQQQPEQQVYADVSQPITPEKLAPDRTGSSSGYPAAAAAAASTGPAGPDGAAPLAAGAAGGVMTRRRLRWAAAAAAGEAGTPQQQEQQRPAT</sequence>
<dbReference type="CDD" id="cd00056">
    <property type="entry name" value="ENDO3c"/>
    <property type="match status" value="1"/>
</dbReference>
<feature type="compositionally biased region" description="Low complexity" evidence="4">
    <location>
        <begin position="321"/>
        <end position="349"/>
    </location>
</feature>